<protein>
    <submittedName>
        <fullName evidence="2">Uncharacterized protein</fullName>
    </submittedName>
</protein>
<gene>
    <name evidence="2" type="ORF">AVDCRST_MAG67-2414</name>
</gene>
<organism evidence="2">
    <name type="scientific">uncultured Solirubrobacteraceae bacterium</name>
    <dbReference type="NCBI Taxonomy" id="1162706"/>
    <lineage>
        <taxon>Bacteria</taxon>
        <taxon>Bacillati</taxon>
        <taxon>Actinomycetota</taxon>
        <taxon>Thermoleophilia</taxon>
        <taxon>Solirubrobacterales</taxon>
        <taxon>Solirubrobacteraceae</taxon>
        <taxon>environmental samples</taxon>
    </lineage>
</organism>
<proteinExistence type="predicted"/>
<accession>A0A6J4SUE8</accession>
<feature type="non-terminal residue" evidence="2">
    <location>
        <position position="1"/>
    </location>
</feature>
<name>A0A6J4SUE8_9ACTN</name>
<feature type="region of interest" description="Disordered" evidence="1">
    <location>
        <begin position="16"/>
        <end position="37"/>
    </location>
</feature>
<evidence type="ECO:0000256" key="1">
    <source>
        <dbReference type="SAM" id="MobiDB-lite"/>
    </source>
</evidence>
<feature type="compositionally biased region" description="Basic residues" evidence="1">
    <location>
        <begin position="22"/>
        <end position="34"/>
    </location>
</feature>
<feature type="non-terminal residue" evidence="2">
    <location>
        <position position="59"/>
    </location>
</feature>
<sequence>AVDGIGRALHRVVDAREDRRSGRARQRGAPRAVRRPVAADVLAHQRLAGASRAPPPLAL</sequence>
<evidence type="ECO:0000313" key="2">
    <source>
        <dbReference type="EMBL" id="CAA9505681.1"/>
    </source>
</evidence>
<dbReference type="AlphaFoldDB" id="A0A6J4SUE8"/>
<reference evidence="2" key="1">
    <citation type="submission" date="2020-02" db="EMBL/GenBank/DDBJ databases">
        <authorList>
            <person name="Meier V. D."/>
        </authorList>
    </citation>
    <scope>NUCLEOTIDE SEQUENCE</scope>
    <source>
        <strain evidence="2">AVDCRST_MAG67</strain>
    </source>
</reference>
<dbReference type="EMBL" id="CADCVQ010000095">
    <property type="protein sequence ID" value="CAA9505681.1"/>
    <property type="molecule type" value="Genomic_DNA"/>
</dbReference>